<dbReference type="SUPFAM" id="SSF53623">
    <property type="entry name" value="MurD-like peptide ligases, catalytic domain"/>
    <property type="match status" value="1"/>
</dbReference>
<feature type="domain" description="Mur ligase central" evidence="12">
    <location>
        <begin position="101"/>
        <end position="260"/>
    </location>
</feature>
<evidence type="ECO:0000256" key="6">
    <source>
        <dbReference type="ARBA" id="ARBA00022741"/>
    </source>
</evidence>
<comment type="subcellular location">
    <subcellularLocation>
        <location evidence="1 9 10">Cytoplasm</location>
    </subcellularLocation>
</comment>
<dbReference type="InterPro" id="IPR004101">
    <property type="entry name" value="Mur_ligase_C"/>
</dbReference>
<dbReference type="HAMAP" id="MF_00639">
    <property type="entry name" value="MurD"/>
    <property type="match status" value="1"/>
</dbReference>
<keyword evidence="9 10" id="KW-0133">Cell shape</keyword>
<feature type="domain" description="Mur ligase C-terminal" evidence="11">
    <location>
        <begin position="283"/>
        <end position="406"/>
    </location>
</feature>
<evidence type="ECO:0000313" key="13">
    <source>
        <dbReference type="EMBL" id="MDO4842120.1"/>
    </source>
</evidence>
<keyword evidence="7 9" id="KW-0067">ATP-binding</keyword>
<dbReference type="SUPFAM" id="SSF53244">
    <property type="entry name" value="MurD-like peptide ligases, peptide-binding domain"/>
    <property type="match status" value="1"/>
</dbReference>
<evidence type="ECO:0000256" key="1">
    <source>
        <dbReference type="ARBA" id="ARBA00004496"/>
    </source>
</evidence>
<dbReference type="Pfam" id="PF02875">
    <property type="entry name" value="Mur_ligase_C"/>
    <property type="match status" value="1"/>
</dbReference>
<evidence type="ECO:0000313" key="14">
    <source>
        <dbReference type="Proteomes" id="UP001168575"/>
    </source>
</evidence>
<comment type="caution">
    <text evidence="13">The sequence shown here is derived from an EMBL/GenBank/DDBJ whole genome shotgun (WGS) entry which is preliminary data.</text>
</comment>
<evidence type="ECO:0000256" key="8">
    <source>
        <dbReference type="ARBA" id="ARBA00023306"/>
    </source>
</evidence>
<evidence type="ECO:0000256" key="5">
    <source>
        <dbReference type="ARBA" id="ARBA00022618"/>
    </source>
</evidence>
<dbReference type="GO" id="GO:0051301">
    <property type="term" value="P:cell division"/>
    <property type="evidence" value="ECO:0007669"/>
    <property type="project" value="UniProtKB-KW"/>
</dbReference>
<evidence type="ECO:0000256" key="4">
    <source>
        <dbReference type="ARBA" id="ARBA00022598"/>
    </source>
</evidence>
<evidence type="ECO:0000256" key="10">
    <source>
        <dbReference type="RuleBase" id="RU003664"/>
    </source>
</evidence>
<protein>
    <recommendedName>
        <fullName evidence="9 10">UDP-N-acetylmuramoylalanine--D-glutamate ligase</fullName>
        <ecNumber evidence="9 10">6.3.2.9</ecNumber>
    </recommendedName>
    <alternativeName>
        <fullName evidence="9">D-glutamic acid-adding enzyme</fullName>
    </alternativeName>
    <alternativeName>
        <fullName evidence="9">UDP-N-acetylmuramoyl-L-alanyl-D-glutamate synthetase</fullName>
    </alternativeName>
</protein>
<keyword evidence="14" id="KW-1185">Reference proteome</keyword>
<evidence type="ECO:0000256" key="7">
    <source>
        <dbReference type="ARBA" id="ARBA00022840"/>
    </source>
</evidence>
<dbReference type="PROSITE" id="PS01011">
    <property type="entry name" value="FOLYLPOLYGLU_SYNT_1"/>
    <property type="match status" value="1"/>
</dbReference>
<dbReference type="GO" id="GO:0004326">
    <property type="term" value="F:tetrahydrofolylpolyglutamate synthase activity"/>
    <property type="evidence" value="ECO:0007669"/>
    <property type="project" value="InterPro"/>
</dbReference>
<gene>
    <name evidence="9 13" type="primary">murD</name>
    <name evidence="13" type="ORF">Q3982_05530</name>
</gene>
<keyword evidence="3 9" id="KW-0963">Cytoplasm</keyword>
<dbReference type="InterPro" id="IPR005762">
    <property type="entry name" value="MurD"/>
</dbReference>
<dbReference type="GO" id="GO:0008360">
    <property type="term" value="P:regulation of cell shape"/>
    <property type="evidence" value="ECO:0007669"/>
    <property type="project" value="UniProtKB-KW"/>
</dbReference>
<reference evidence="13" key="1">
    <citation type="submission" date="2023-07" db="EMBL/GenBank/DDBJ databases">
        <title>Between Cages and Wild: Unraveling the Impact of Captivity on Animal Microbiomes and Antimicrobial Resistance.</title>
        <authorList>
            <person name="Schmartz G.P."/>
            <person name="Rehner J."/>
            <person name="Schuff M.J."/>
            <person name="Becker S.L."/>
            <person name="Kravczyk M."/>
            <person name="Gurevich A."/>
            <person name="Francke R."/>
            <person name="Mueller R."/>
            <person name="Keller V."/>
            <person name="Keller A."/>
        </authorList>
    </citation>
    <scope>NUCLEOTIDE SEQUENCE</scope>
    <source>
        <strain evidence="13">S12M_St_49</strain>
    </source>
</reference>
<name>A0AA43RKB1_9ACTN</name>
<evidence type="ECO:0000256" key="9">
    <source>
        <dbReference type="HAMAP-Rule" id="MF_00639"/>
    </source>
</evidence>
<evidence type="ECO:0000259" key="11">
    <source>
        <dbReference type="Pfam" id="PF02875"/>
    </source>
</evidence>
<organism evidence="13 14">
    <name type="scientific">Phoenicibacter congonensis</name>
    <dbReference type="NCBI Taxonomy" id="1944646"/>
    <lineage>
        <taxon>Bacteria</taxon>
        <taxon>Bacillati</taxon>
        <taxon>Actinomycetota</taxon>
        <taxon>Coriobacteriia</taxon>
        <taxon>Eggerthellales</taxon>
        <taxon>Eggerthellaceae</taxon>
        <taxon>Phoenicibacter</taxon>
    </lineage>
</organism>
<proteinExistence type="inferred from homology"/>
<keyword evidence="9 10" id="KW-0573">Peptidoglycan synthesis</keyword>
<dbReference type="InterPro" id="IPR036615">
    <property type="entry name" value="Mur_ligase_C_dom_sf"/>
</dbReference>
<dbReference type="GO" id="GO:0008764">
    <property type="term" value="F:UDP-N-acetylmuramoylalanine-D-glutamate ligase activity"/>
    <property type="evidence" value="ECO:0007669"/>
    <property type="project" value="UniProtKB-UniRule"/>
</dbReference>
<keyword evidence="4 9" id="KW-0436">Ligase</keyword>
<dbReference type="Gene3D" id="3.40.1190.10">
    <property type="entry name" value="Mur-like, catalytic domain"/>
    <property type="match status" value="1"/>
</dbReference>
<dbReference type="PANTHER" id="PTHR43692:SF1">
    <property type="entry name" value="UDP-N-ACETYLMURAMOYLALANINE--D-GLUTAMATE LIGASE"/>
    <property type="match status" value="1"/>
</dbReference>
<keyword evidence="6 9" id="KW-0547">Nucleotide-binding</keyword>
<keyword evidence="8 9" id="KW-0131">Cell cycle</keyword>
<keyword evidence="5 9" id="KW-0132">Cell division</keyword>
<evidence type="ECO:0000256" key="2">
    <source>
        <dbReference type="ARBA" id="ARBA00004752"/>
    </source>
</evidence>
<dbReference type="EC" id="6.3.2.9" evidence="9 10"/>
<comment type="catalytic activity">
    <reaction evidence="9 10">
        <text>UDP-N-acetyl-alpha-D-muramoyl-L-alanine + D-glutamate + ATP = UDP-N-acetyl-alpha-D-muramoyl-L-alanyl-D-glutamate + ADP + phosphate + H(+)</text>
        <dbReference type="Rhea" id="RHEA:16429"/>
        <dbReference type="ChEBI" id="CHEBI:15378"/>
        <dbReference type="ChEBI" id="CHEBI:29986"/>
        <dbReference type="ChEBI" id="CHEBI:30616"/>
        <dbReference type="ChEBI" id="CHEBI:43474"/>
        <dbReference type="ChEBI" id="CHEBI:83898"/>
        <dbReference type="ChEBI" id="CHEBI:83900"/>
        <dbReference type="ChEBI" id="CHEBI:456216"/>
        <dbReference type="EC" id="6.3.2.9"/>
    </reaction>
</comment>
<comment type="function">
    <text evidence="9 10">Cell wall formation. Catalyzes the addition of glutamate to the nucleotide precursor UDP-N-acetylmuramoyl-L-alanine (UMA).</text>
</comment>
<dbReference type="NCBIfam" id="TIGR01087">
    <property type="entry name" value="murD"/>
    <property type="match status" value="1"/>
</dbReference>
<comment type="pathway">
    <text evidence="2 9 10">Cell wall biogenesis; peptidoglycan biosynthesis.</text>
</comment>
<dbReference type="SUPFAM" id="SSF51984">
    <property type="entry name" value="MurCD N-terminal domain"/>
    <property type="match status" value="1"/>
</dbReference>
<evidence type="ECO:0000256" key="3">
    <source>
        <dbReference type="ARBA" id="ARBA00022490"/>
    </source>
</evidence>
<dbReference type="InterPro" id="IPR036565">
    <property type="entry name" value="Mur-like_cat_sf"/>
</dbReference>
<evidence type="ECO:0000259" key="12">
    <source>
        <dbReference type="Pfam" id="PF08245"/>
    </source>
</evidence>
<dbReference type="GO" id="GO:0009252">
    <property type="term" value="P:peptidoglycan biosynthetic process"/>
    <property type="evidence" value="ECO:0007669"/>
    <property type="project" value="UniProtKB-UniRule"/>
</dbReference>
<accession>A0AA43RKB1</accession>
<dbReference type="Pfam" id="PF08245">
    <property type="entry name" value="Mur_ligase_M"/>
    <property type="match status" value="1"/>
</dbReference>
<dbReference type="GO" id="GO:0005524">
    <property type="term" value="F:ATP binding"/>
    <property type="evidence" value="ECO:0007669"/>
    <property type="project" value="UniProtKB-UniRule"/>
</dbReference>
<sequence length="431" mass="46314">MDFKRKISAEKLGKILVLGAGVTGSAVADYLQAQGQRVESFDVVDEESLDVTKHYDFCIASPGISEFSDFYAKAKSCSGEVISEVEFAFRESEANSTWVAITGTNGKTTTTALTDYILKIAGKNSVAVGNIGQTCISQIDGNDKIYVVECSSYQLASTSKFNPAACAILNITPDHIKWHQGLENYARAKFNIFQNTKNNADALIFLEDSLVSQVEGIEGFACEVVTDKTSDKLPLVLGLTEQMKIKGEHNVQNAVCAATLAAKLGVDDEAIAKALTEFNPLEHRIEPCGDVAGVHFFNDSKATNVDSTIKALSAFPAGNLILLLGGTDKGSDLTPLVDECKKAASENKLVKTVVCFGASKGRFLPEFKALVNDGIEVLEAEHLSDALDAAVEAASENDSVLLSPACASFDEFSGFEERGRFFKELVRKLDA</sequence>
<dbReference type="GO" id="GO:0071555">
    <property type="term" value="P:cell wall organization"/>
    <property type="evidence" value="ECO:0007669"/>
    <property type="project" value="UniProtKB-KW"/>
</dbReference>
<feature type="binding site" evidence="9">
    <location>
        <begin position="103"/>
        <end position="109"/>
    </location>
    <ligand>
        <name>ATP</name>
        <dbReference type="ChEBI" id="CHEBI:30616"/>
    </ligand>
</feature>
<dbReference type="InterPro" id="IPR018109">
    <property type="entry name" value="Folylpolyglutamate_synth_CS"/>
</dbReference>
<dbReference type="GO" id="GO:0005737">
    <property type="term" value="C:cytoplasm"/>
    <property type="evidence" value="ECO:0007669"/>
    <property type="project" value="UniProtKB-SubCell"/>
</dbReference>
<comment type="similarity">
    <text evidence="9">Belongs to the MurCDEF family.</text>
</comment>
<dbReference type="InterPro" id="IPR013221">
    <property type="entry name" value="Mur_ligase_cen"/>
</dbReference>
<keyword evidence="9 10" id="KW-0961">Cell wall biogenesis/degradation</keyword>
<dbReference type="AlphaFoldDB" id="A0AA43RKB1"/>
<dbReference type="PANTHER" id="PTHR43692">
    <property type="entry name" value="UDP-N-ACETYLMURAMOYLALANINE--D-GLUTAMATE LIGASE"/>
    <property type="match status" value="1"/>
</dbReference>
<dbReference type="Gene3D" id="3.90.190.20">
    <property type="entry name" value="Mur ligase, C-terminal domain"/>
    <property type="match status" value="1"/>
</dbReference>
<dbReference type="Proteomes" id="UP001168575">
    <property type="component" value="Unassembled WGS sequence"/>
</dbReference>
<dbReference type="EMBL" id="JAUMVS010000096">
    <property type="protein sequence ID" value="MDO4842120.1"/>
    <property type="molecule type" value="Genomic_DNA"/>
</dbReference>